<keyword evidence="2" id="KW-1185">Reference proteome</keyword>
<protein>
    <submittedName>
        <fullName evidence="1">Uncharacterized protein</fullName>
    </submittedName>
</protein>
<organism evidence="1 2">
    <name type="scientific">Recurvomyces mirabilis</name>
    <dbReference type="NCBI Taxonomy" id="574656"/>
    <lineage>
        <taxon>Eukaryota</taxon>
        <taxon>Fungi</taxon>
        <taxon>Dikarya</taxon>
        <taxon>Ascomycota</taxon>
        <taxon>Pezizomycotina</taxon>
        <taxon>Dothideomycetes</taxon>
        <taxon>Dothideomycetidae</taxon>
        <taxon>Mycosphaerellales</taxon>
        <taxon>Teratosphaeriaceae</taxon>
        <taxon>Recurvomyces</taxon>
    </lineage>
</organism>
<accession>A0AAE1C3N0</accession>
<dbReference type="EMBL" id="JAUTXT010000008">
    <property type="protein sequence ID" value="KAK3676967.1"/>
    <property type="molecule type" value="Genomic_DNA"/>
</dbReference>
<reference evidence="1" key="1">
    <citation type="submission" date="2023-07" db="EMBL/GenBank/DDBJ databases">
        <title>Black Yeasts Isolated from many extreme environments.</title>
        <authorList>
            <person name="Coleine C."/>
            <person name="Stajich J.E."/>
            <person name="Selbmann L."/>
        </authorList>
    </citation>
    <scope>NUCLEOTIDE SEQUENCE</scope>
    <source>
        <strain evidence="1">CCFEE 5485</strain>
    </source>
</reference>
<dbReference type="Proteomes" id="UP001274830">
    <property type="component" value="Unassembled WGS sequence"/>
</dbReference>
<evidence type="ECO:0000313" key="2">
    <source>
        <dbReference type="Proteomes" id="UP001274830"/>
    </source>
</evidence>
<evidence type="ECO:0000313" key="1">
    <source>
        <dbReference type="EMBL" id="KAK3676967.1"/>
    </source>
</evidence>
<comment type="caution">
    <text evidence="1">The sequence shown here is derived from an EMBL/GenBank/DDBJ whole genome shotgun (WGS) entry which is preliminary data.</text>
</comment>
<sequence length="134" mass="14988">MREACKEQAPGQQALQRKLYDEAREDDWAREILKRHDNPDTSLEVFDSRQSAVARYCEYHDALRKLLKIDLMHRTQGFVVFAHANMLVTMSMPECKQSSGAEGDCGKTPAAILMDIALQSSPRSGGDSGWDVSA</sequence>
<name>A0AAE1C3N0_9PEZI</name>
<dbReference type="AlphaFoldDB" id="A0AAE1C3N0"/>
<gene>
    <name evidence="1" type="ORF">LTR78_003172</name>
</gene>
<proteinExistence type="predicted"/>